<comment type="caution">
    <text evidence="1">The sequence shown here is derived from an EMBL/GenBank/DDBJ whole genome shotgun (WGS) entry which is preliminary data.</text>
</comment>
<organism evidence="1 2">
    <name type="scientific">Boeremia exigua</name>
    <dbReference type="NCBI Taxonomy" id="749465"/>
    <lineage>
        <taxon>Eukaryota</taxon>
        <taxon>Fungi</taxon>
        <taxon>Dikarya</taxon>
        <taxon>Ascomycota</taxon>
        <taxon>Pezizomycotina</taxon>
        <taxon>Dothideomycetes</taxon>
        <taxon>Pleosporomycetidae</taxon>
        <taxon>Pleosporales</taxon>
        <taxon>Pleosporineae</taxon>
        <taxon>Didymellaceae</taxon>
        <taxon>Boeremia</taxon>
    </lineage>
</organism>
<sequence length="203" mass="21275">MLLRMGALRGLLDFFGAPVAGRIANVTLFPFVFAFFGAGRFAGALPLFLRRRSRNSSSSGSPSVLSSSSSDVCSSASSPLSLSSPRFLFEAPAGLAPGVNFSGFFVTRPDFRRALDEVASPVSAAATAALMVTARYMCANLAENWCSGEARRVELAASCGDAAAGIVQLVRVAHQPRLRFSSSSSLGGINNTSWRCSCTSTCV</sequence>
<accession>A0ACC2HSM1</accession>
<keyword evidence="2" id="KW-1185">Reference proteome</keyword>
<dbReference type="EMBL" id="JAPHNI010001320">
    <property type="protein sequence ID" value="KAJ8105939.1"/>
    <property type="molecule type" value="Genomic_DNA"/>
</dbReference>
<dbReference type="Proteomes" id="UP001153331">
    <property type="component" value="Unassembled WGS sequence"/>
</dbReference>
<reference evidence="1" key="1">
    <citation type="submission" date="2022-11" db="EMBL/GenBank/DDBJ databases">
        <title>Genome Sequence of Boeremia exigua.</title>
        <authorList>
            <person name="Buettner E."/>
        </authorList>
    </citation>
    <scope>NUCLEOTIDE SEQUENCE</scope>
    <source>
        <strain evidence="1">CU02</strain>
    </source>
</reference>
<protein>
    <submittedName>
        <fullName evidence="1">Uncharacterized protein</fullName>
    </submittedName>
</protein>
<evidence type="ECO:0000313" key="2">
    <source>
        <dbReference type="Proteomes" id="UP001153331"/>
    </source>
</evidence>
<gene>
    <name evidence="1" type="ORF">OPT61_g9871</name>
</gene>
<evidence type="ECO:0000313" key="1">
    <source>
        <dbReference type="EMBL" id="KAJ8105939.1"/>
    </source>
</evidence>
<name>A0ACC2HSM1_9PLEO</name>
<proteinExistence type="predicted"/>